<organism evidence="2">
    <name type="scientific">hydrocarbon metagenome</name>
    <dbReference type="NCBI Taxonomy" id="938273"/>
    <lineage>
        <taxon>unclassified sequences</taxon>
        <taxon>metagenomes</taxon>
        <taxon>ecological metagenomes</taxon>
    </lineage>
</organism>
<protein>
    <recommendedName>
        <fullName evidence="3">Archaeal Type IV pilin N-terminal domain-containing protein</fullName>
    </recommendedName>
</protein>
<evidence type="ECO:0008006" key="3">
    <source>
        <dbReference type="Google" id="ProtNLM"/>
    </source>
</evidence>
<reference evidence="2" key="1">
    <citation type="journal article" date="2015" name="Proc. Natl. Acad. Sci. U.S.A.">
        <title>Networks of energetic and metabolic interactions define dynamics in microbial communities.</title>
        <authorList>
            <person name="Embree M."/>
            <person name="Liu J.K."/>
            <person name="Al-Bassam M.M."/>
            <person name="Zengler K."/>
        </authorList>
    </citation>
    <scope>NUCLEOTIDE SEQUENCE</scope>
</reference>
<comment type="caution">
    <text evidence="2">The sequence shown here is derived from an EMBL/GenBank/DDBJ whole genome shotgun (WGS) entry which is preliminary data.</text>
</comment>
<accession>A0A0W8EZZ0</accession>
<keyword evidence="1" id="KW-0472">Membrane</keyword>
<proteinExistence type="predicted"/>
<dbReference type="Gene3D" id="2.60.120.200">
    <property type="match status" value="1"/>
</dbReference>
<evidence type="ECO:0000313" key="2">
    <source>
        <dbReference type="EMBL" id="KUG14197.1"/>
    </source>
</evidence>
<dbReference type="SUPFAM" id="SSF49899">
    <property type="entry name" value="Concanavalin A-like lectins/glucanases"/>
    <property type="match status" value="1"/>
</dbReference>
<dbReference type="AlphaFoldDB" id="A0A0W8EZZ0"/>
<dbReference type="InterPro" id="IPR013320">
    <property type="entry name" value="ConA-like_dom_sf"/>
</dbReference>
<sequence length="415" mass="45416">MKERDQGLSEVVGVILMVVLLIGIAIIVLTLIMGGTILQPKSAFVMSEVRMTEVTRGGVPVQLVTLQIREAEPFHFIGQTGNPGGARVQLKVTSPDGRVLLPDASGLSGPLTGRTLYIYPNSSRLSSQCDFVVSDRLPDGVLKDMMAGIWNIQLIDMDANILISSDSRARITKGSISYPRIEGSPGSGCIYRADCTLLCPGGNPGVNGTTGPPMNMTYLSFGGTNYVSYPHDPSLSYTGDLSISLWLRPDTLGSWTNSGSWMQVIGKGTLTGSSQEDKNYDLYLIGRRIYFEWDDKVTNTHYHIMTDGDAVTSTTDWSYIAMVVENREPVIYVNGVAQSFSYYQSNIPGQAPITNPALYPPVNLKENEHPLFMGRQQTPGPSNLFYYRGDIGNFALYNCGLTTSEIAENWNNYLA</sequence>
<feature type="transmembrane region" description="Helical" evidence="1">
    <location>
        <begin position="12"/>
        <end position="38"/>
    </location>
</feature>
<keyword evidence="1" id="KW-1133">Transmembrane helix</keyword>
<name>A0A0W8EZZ0_9ZZZZ</name>
<dbReference type="EMBL" id="LNQE01001689">
    <property type="protein sequence ID" value="KUG14197.1"/>
    <property type="molecule type" value="Genomic_DNA"/>
</dbReference>
<gene>
    <name evidence="2" type="ORF">ASZ90_016161</name>
</gene>
<keyword evidence="1" id="KW-0812">Transmembrane</keyword>
<dbReference type="Pfam" id="PF13385">
    <property type="entry name" value="Laminin_G_3"/>
    <property type="match status" value="1"/>
</dbReference>
<evidence type="ECO:0000256" key="1">
    <source>
        <dbReference type="SAM" id="Phobius"/>
    </source>
</evidence>